<protein>
    <submittedName>
        <fullName evidence="2">Flp family type IVb pilin</fullName>
    </submittedName>
</protein>
<keyword evidence="3" id="KW-1185">Reference proteome</keyword>
<sequence length="67" mass="6915">MALPSIRRSMQTIRAFLAAEGGGTGLEFVIIAAGVGLALSATLYVVGGGVTEKYEAVAAALKRQNNY</sequence>
<feature type="transmembrane region" description="Helical" evidence="1">
    <location>
        <begin position="21"/>
        <end position="46"/>
    </location>
</feature>
<name>A0A975RZK8_9BRAD</name>
<proteinExistence type="predicted"/>
<evidence type="ECO:0000256" key="1">
    <source>
        <dbReference type="SAM" id="Phobius"/>
    </source>
</evidence>
<dbReference type="AlphaFoldDB" id="A0A975RZK8"/>
<evidence type="ECO:0000313" key="3">
    <source>
        <dbReference type="Proteomes" id="UP000676951"/>
    </source>
</evidence>
<evidence type="ECO:0000313" key="2">
    <source>
        <dbReference type="EMBL" id="QWG25589.1"/>
    </source>
</evidence>
<keyword evidence="1" id="KW-0812">Transmembrane</keyword>
<dbReference type="Proteomes" id="UP000676951">
    <property type="component" value="Chromosome"/>
</dbReference>
<reference evidence="2 3" key="1">
    <citation type="submission" date="2021-06" db="EMBL/GenBank/DDBJ databases">
        <title>Bradyrhizobium sp. S2-11-4 Genome sequencing.</title>
        <authorList>
            <person name="Jin L."/>
        </authorList>
    </citation>
    <scope>NUCLEOTIDE SEQUENCE [LARGE SCALE GENOMIC DNA]</scope>
    <source>
        <strain evidence="2 3">S2-11-4</strain>
    </source>
</reference>
<dbReference type="EMBL" id="CP076136">
    <property type="protein sequence ID" value="QWG25589.1"/>
    <property type="molecule type" value="Genomic_DNA"/>
</dbReference>
<dbReference type="RefSeq" id="WP_215606313.1">
    <property type="nucleotide sequence ID" value="NZ_CP076136.1"/>
</dbReference>
<organism evidence="2 3">
    <name type="scientific">Bradyrhizobium sediminis</name>
    <dbReference type="NCBI Taxonomy" id="2840469"/>
    <lineage>
        <taxon>Bacteria</taxon>
        <taxon>Pseudomonadati</taxon>
        <taxon>Pseudomonadota</taxon>
        <taxon>Alphaproteobacteria</taxon>
        <taxon>Hyphomicrobiales</taxon>
        <taxon>Nitrobacteraceae</taxon>
        <taxon>Bradyrhizobium</taxon>
    </lineage>
</organism>
<gene>
    <name evidence="2" type="ORF">KMZ93_12290</name>
</gene>
<accession>A0A975RZK8</accession>
<keyword evidence="1" id="KW-1133">Transmembrane helix</keyword>
<keyword evidence="1" id="KW-0472">Membrane</keyword>